<sequence length="79" mass="9157">MLTISQIINISIISSNLRLFAINFVGLFVGYLYSKMALVHLFPPMQDDKYHGRIENHQSGKSLEFHTVPFILPYHFAKF</sequence>
<dbReference type="Proteomes" id="UP000188967">
    <property type="component" value="Unassembled WGS sequence"/>
</dbReference>
<proteinExistence type="predicted"/>
<gene>
    <name evidence="3" type="ORF">BXT93_01805</name>
    <name evidence="2" type="ORF">C3F40_26215</name>
    <name evidence="4" type="ORF">CWS33_00905</name>
    <name evidence="5" type="ORF">DD762_02030</name>
</gene>
<evidence type="ECO:0000313" key="8">
    <source>
        <dbReference type="Proteomes" id="UP000239554"/>
    </source>
</evidence>
<reference evidence="2 8" key="3">
    <citation type="journal article" date="2018" name="MBio">
        <title>Genomic Analysis of Hospital Plumbing Reveals Diverse Reservoir of Bacterial Plasmids Conferring Carbapenem Resistance.</title>
        <authorList>
            <consortium name="NISC Comparative Sequencing Program"/>
            <person name="Weingarten R.A."/>
            <person name="Johnson R.C."/>
            <person name="Conlan S."/>
            <person name="Ramsburg A.M."/>
            <person name="Dekker J.P."/>
            <person name="Lau A.F."/>
            <person name="Khil P."/>
            <person name="Odom R.T."/>
            <person name="Deming C."/>
            <person name="Park M."/>
            <person name="Thomas P.J."/>
            <person name="Henderson D.K."/>
            <person name="Palmore T.N."/>
            <person name="Segre J.A."/>
            <person name="Frank K.M."/>
        </authorList>
    </citation>
    <scope>NUCLEOTIDE SEQUENCE [LARGE SCALE GENOMIC DNA]</scope>
    <source>
        <strain evidence="2 8">ECONIH4</strain>
    </source>
</reference>
<reference evidence="5 9" key="4">
    <citation type="submission" date="2018-04" db="EMBL/GenBank/DDBJ databases">
        <title>Draft Genomic Sequencing Of Potential Extraintestinal Pathogenic Escherichia coli B8S56 Isolated from Retail Chicken Skin.</title>
        <authorList>
            <person name="Xu A."/>
            <person name="Tilman S."/>
            <person name="Wisser-Parker K."/>
            <person name="Scullen O.J."/>
            <person name="Sommers C."/>
        </authorList>
    </citation>
    <scope>NUCLEOTIDE SEQUENCE [LARGE SCALE GENOMIC DNA]</scope>
    <source>
        <strain evidence="5 9">B8S56</strain>
    </source>
</reference>
<keyword evidence="1" id="KW-0812">Transmembrane</keyword>
<reference evidence="3 6" key="1">
    <citation type="submission" date="2017-01" db="EMBL/GenBank/DDBJ databases">
        <title>Draft genome sequence of an E. coli strain isolated from human, in Amazon, Brazil.</title>
        <authorList>
            <person name="Moura Q."/>
            <person name="Fernandes M.R."/>
            <person name="Cerdeira L."/>
            <person name="Vianello M."/>
            <person name="Souza T.A."/>
            <person name="Ienne S."/>
            <person name="Lincopan N."/>
        </authorList>
    </citation>
    <scope>NUCLEOTIDE SEQUENCE [LARGE SCALE GENOMIC DNA]</scope>
    <source>
        <strain evidence="3 6">ICBEcBL-II-13</strain>
    </source>
</reference>
<keyword evidence="1" id="KW-1133">Transmembrane helix</keyword>
<evidence type="ECO:0000313" key="5">
    <source>
        <dbReference type="EMBL" id="PWH64321.1"/>
    </source>
</evidence>
<evidence type="ECO:0000313" key="6">
    <source>
        <dbReference type="Proteomes" id="UP000188967"/>
    </source>
</evidence>
<name>A0A1L7ASU4_ECOLX</name>
<dbReference type="EMBL" id="QEMT01000002">
    <property type="protein sequence ID" value="PWH64321.1"/>
    <property type="molecule type" value="Genomic_DNA"/>
</dbReference>
<evidence type="ECO:0000313" key="3">
    <source>
        <dbReference type="EMBL" id="ONG36674.1"/>
    </source>
</evidence>
<keyword evidence="1" id="KW-0472">Membrane</keyword>
<evidence type="ECO:0000313" key="9">
    <source>
        <dbReference type="Proteomes" id="UP000245761"/>
    </source>
</evidence>
<evidence type="ECO:0000313" key="7">
    <source>
        <dbReference type="Proteomes" id="UP000233549"/>
    </source>
</evidence>
<dbReference type="EMBL" id="PITP01000001">
    <property type="protein sequence ID" value="PKD92386.1"/>
    <property type="molecule type" value="Genomic_DNA"/>
</dbReference>
<protein>
    <submittedName>
        <fullName evidence="3">Uncharacterized protein</fullName>
    </submittedName>
</protein>
<evidence type="ECO:0000313" key="2">
    <source>
        <dbReference type="EMBL" id="AUY04937.1"/>
    </source>
</evidence>
<feature type="transmembrane region" description="Helical" evidence="1">
    <location>
        <begin position="20"/>
        <end position="42"/>
    </location>
</feature>
<accession>A0A1L7ASU4</accession>
<dbReference type="AlphaFoldDB" id="A0A1L7ASU4"/>
<dbReference type="EMBL" id="MTPS01000022">
    <property type="protein sequence ID" value="ONG36674.1"/>
    <property type="molecule type" value="Genomic_DNA"/>
</dbReference>
<dbReference type="Proteomes" id="UP000245761">
    <property type="component" value="Unassembled WGS sequence"/>
</dbReference>
<organism evidence="3 6">
    <name type="scientific">Escherichia coli</name>
    <dbReference type="NCBI Taxonomy" id="562"/>
    <lineage>
        <taxon>Bacteria</taxon>
        <taxon>Pseudomonadati</taxon>
        <taxon>Pseudomonadota</taxon>
        <taxon>Gammaproteobacteria</taxon>
        <taxon>Enterobacterales</taxon>
        <taxon>Enterobacteriaceae</taxon>
        <taxon>Escherichia</taxon>
    </lineage>
</organism>
<reference evidence="4 7" key="2">
    <citation type="submission" date="2017-12" db="EMBL/GenBank/DDBJ databases">
        <title>Rapid rising of carbapenem-resistant Enterobacteriaceae(CRE) and emergence of colistin resistance genemcr-1 in CRE in the hospital of Henan, China.</title>
        <authorList>
            <person name="Sun Q."/>
            <person name="Zhang R."/>
            <person name="Li Y."/>
            <person name="Shen Y."/>
            <person name="Zhang Y."/>
            <person name="Yang J."/>
            <person name="Shu L."/>
            <person name="Zhou H."/>
            <person name="Wang Y."/>
            <person name="Wang B."/>
            <person name="Shen Z."/>
        </authorList>
    </citation>
    <scope>NUCLEOTIDE SEQUENCE [LARGE SCALE GENOMIC DNA]</scope>
    <source>
        <strain evidence="4 7">3512</strain>
    </source>
</reference>
<dbReference type="Proteomes" id="UP000233549">
    <property type="component" value="Unassembled WGS sequence"/>
</dbReference>
<evidence type="ECO:0000313" key="4">
    <source>
        <dbReference type="EMBL" id="PKD92386.1"/>
    </source>
</evidence>
<evidence type="ECO:0000256" key="1">
    <source>
        <dbReference type="SAM" id="Phobius"/>
    </source>
</evidence>
<dbReference type="EMBL" id="CP026399">
    <property type="protein sequence ID" value="AUY04937.1"/>
    <property type="molecule type" value="Genomic_DNA"/>
</dbReference>
<dbReference type="Proteomes" id="UP000239554">
    <property type="component" value="Chromosome"/>
</dbReference>